<keyword evidence="4" id="KW-1185">Reference proteome</keyword>
<dbReference type="SUPFAM" id="SSF53756">
    <property type="entry name" value="UDP-Glycosyltransferase/glycogen phosphorylase"/>
    <property type="match status" value="1"/>
</dbReference>
<evidence type="ECO:0000313" key="3">
    <source>
        <dbReference type="EMBL" id="SEG53457.1"/>
    </source>
</evidence>
<dbReference type="RefSeq" id="WP_103934237.1">
    <property type="nucleotide sequence ID" value="NZ_FNVA01000006.1"/>
</dbReference>
<dbReference type="Proteomes" id="UP000236728">
    <property type="component" value="Unassembled WGS sequence"/>
</dbReference>
<dbReference type="Gene3D" id="3.40.50.2000">
    <property type="entry name" value="Glycogen Phosphorylase B"/>
    <property type="match status" value="2"/>
</dbReference>
<dbReference type="InterPro" id="IPR028098">
    <property type="entry name" value="Glyco_trans_4-like_N"/>
</dbReference>
<proteinExistence type="predicted"/>
<dbReference type="Pfam" id="PF13579">
    <property type="entry name" value="Glyco_trans_4_4"/>
    <property type="match status" value="1"/>
</dbReference>
<dbReference type="AlphaFoldDB" id="A0A1H6AZL1"/>
<dbReference type="OrthoDB" id="9802525at2"/>
<keyword evidence="3" id="KW-0808">Transferase</keyword>
<evidence type="ECO:0000259" key="1">
    <source>
        <dbReference type="Pfam" id="PF00534"/>
    </source>
</evidence>
<evidence type="ECO:0000259" key="2">
    <source>
        <dbReference type="Pfam" id="PF13579"/>
    </source>
</evidence>
<evidence type="ECO:0000313" key="4">
    <source>
        <dbReference type="Proteomes" id="UP000236728"/>
    </source>
</evidence>
<feature type="domain" description="Glycosyl transferase family 1" evidence="1">
    <location>
        <begin position="213"/>
        <end position="365"/>
    </location>
</feature>
<dbReference type="GO" id="GO:0016757">
    <property type="term" value="F:glycosyltransferase activity"/>
    <property type="evidence" value="ECO:0007669"/>
    <property type="project" value="InterPro"/>
</dbReference>
<dbReference type="InterPro" id="IPR001296">
    <property type="entry name" value="Glyco_trans_1"/>
</dbReference>
<accession>A0A1H6AZL1</accession>
<dbReference type="EMBL" id="FNVA01000006">
    <property type="protein sequence ID" value="SEG53457.1"/>
    <property type="molecule type" value="Genomic_DNA"/>
</dbReference>
<feature type="domain" description="Glycosyltransferase subfamily 4-like N-terminal" evidence="2">
    <location>
        <begin position="78"/>
        <end position="144"/>
    </location>
</feature>
<dbReference type="InterPro" id="IPR050194">
    <property type="entry name" value="Glycosyltransferase_grp1"/>
</dbReference>
<sequence>MSERPLRVAFFPDTFDEVDGVANTSRQFEAFAHRRALPFLTIHGGHVPATNTQGATERVTLSRGSLGFALDKQHSFDLGFLRYLQPIEAKVEAFQADIVHITGPSDAGLLGMLVAHRLGIPLAASWHTNLHQYAEQRSAGLRELLPAVLRERVGSVIRDASLFALMRFYSVGHMLFAPNAELCRLVEQGTNKPAALMQRGVDTELFHPRRRTRTDSEFVVGFVGRLSPEKSVHDLATLERSLVQAGVSNVRFVIVGQGSEETWLRENMQRAELPGVLRGDALAAAFANMDAFVFPSRTDTFGNVVLEALASGVPAIVTDRGGPRYLVRDGETGYIARDVEQLTRGVLRLAQDPELRERMALAAREHAMKASWDAVFEQVYAAYDHGLREAAQHGRRVPAKMRRGVVVSTAG</sequence>
<name>A0A1H6AZL1_9BACT</name>
<organism evidence="3 4">
    <name type="scientific">Bryocella elongata</name>
    <dbReference type="NCBI Taxonomy" id="863522"/>
    <lineage>
        <taxon>Bacteria</taxon>
        <taxon>Pseudomonadati</taxon>
        <taxon>Acidobacteriota</taxon>
        <taxon>Terriglobia</taxon>
        <taxon>Terriglobales</taxon>
        <taxon>Acidobacteriaceae</taxon>
        <taxon>Bryocella</taxon>
    </lineage>
</organism>
<protein>
    <submittedName>
        <fullName evidence="3">Glycosyltransferase involved in cell wall bisynthesis</fullName>
    </submittedName>
</protein>
<reference evidence="3 4" key="1">
    <citation type="submission" date="2016-10" db="EMBL/GenBank/DDBJ databases">
        <authorList>
            <person name="de Groot N.N."/>
        </authorList>
    </citation>
    <scope>NUCLEOTIDE SEQUENCE [LARGE SCALE GENOMIC DNA]</scope>
    <source>
        <strain evidence="3 4">DSM 22489</strain>
    </source>
</reference>
<dbReference type="PANTHER" id="PTHR45947:SF3">
    <property type="entry name" value="SULFOQUINOVOSYL TRANSFERASE SQD2"/>
    <property type="match status" value="1"/>
</dbReference>
<dbReference type="PANTHER" id="PTHR45947">
    <property type="entry name" value="SULFOQUINOVOSYL TRANSFERASE SQD2"/>
    <property type="match status" value="1"/>
</dbReference>
<gene>
    <name evidence="3" type="ORF">SAMN05421819_3357</name>
</gene>
<dbReference type="Pfam" id="PF00534">
    <property type="entry name" value="Glycos_transf_1"/>
    <property type="match status" value="1"/>
</dbReference>